<dbReference type="AlphaFoldDB" id="A0A4Y6VBX0"/>
<dbReference type="InterPro" id="IPR012332">
    <property type="entry name" value="Autotransporter_pectin_lyase_C"/>
</dbReference>
<keyword evidence="3" id="KW-1185">Reference proteome</keyword>
<organism evidence="2 3">
    <name type="scientific">Neokomagataea tanensis</name>
    <dbReference type="NCBI Taxonomy" id="661191"/>
    <lineage>
        <taxon>Bacteria</taxon>
        <taxon>Pseudomonadati</taxon>
        <taxon>Pseudomonadota</taxon>
        <taxon>Alphaproteobacteria</taxon>
        <taxon>Acetobacterales</taxon>
        <taxon>Acetobacteraceae</taxon>
        <taxon>Neokomagataea</taxon>
    </lineage>
</organism>
<dbReference type="Pfam" id="PF13403">
    <property type="entry name" value="Hint_2"/>
    <property type="match status" value="1"/>
</dbReference>
<dbReference type="InterPro" id="IPR036844">
    <property type="entry name" value="Hint_dom_sf"/>
</dbReference>
<dbReference type="EMBL" id="CP032486">
    <property type="protein sequence ID" value="QDH26031.1"/>
    <property type="molecule type" value="Genomic_DNA"/>
</dbReference>
<dbReference type="InterPro" id="IPR028992">
    <property type="entry name" value="Hedgehog/Intein_dom"/>
</dbReference>
<dbReference type="Gene3D" id="2.170.16.10">
    <property type="entry name" value="Hedgehog/Intein (Hint) domain"/>
    <property type="match status" value="1"/>
</dbReference>
<sequence>MATTSVSSGQIVSGITISRGDRYNVDSGGSVDGATVLSGGILSGAAGAIYEGNLVIRGAISGGLLSGAGTTEVVSSGATIIGQTIGSGASATIMGSVGSASNVTISGGTLTLGTGRLNTVNVIGSSGTLILGPGGGATTLRSGNYFSSGNTAIVYSAGVLNSGNTRNGGSIILSGGTLSNTTVGDGGKLELYSGTTVNTTLQAGADVVVNSGYLLNLDTLLTKVVSSAVTIDVKSGGRLQGANIQNGGTVNVSSGGILTSSTVVSSGGLLSASNVNSGATVIIQSGGNLAGLETVASGGRLSASVGTIYSGTVTNYGFVSGGIVSGAGNTLVASGSGANSVTSGVSIQSGGVLYLGSGATGSANLVEGGKLEIARGATPSNNRFGNGTGGTIQIDSGVTWSNNNSSSLGVTSGNTLVIESGGTVSGTVILAGGTTKIAEGGIISGVQTVSSGGTLILNGTAGTGSINLAGNGAQLTISGTNMPTNTISGWSPNDKIELASIPKASIKSVTTTASGITIATTNGDYSLKVPGASTYGYELQDDGHGNTIYTTCFAEGTLIKTPSGEAAVETLAPGSMVMTPEGAMPLKWLGHRSIDVSKQINPEANWLVRICAGALADHVPARDLLVTQEHCMVFDGKLVPARMLVNGISIYLDRSINAYTYYHVELDTHMPIWAEGALTESYLDTGNRDQFENHYVTSIMSDRCEVGSDFLPLDTSRAFVEPIFRRLVDRTGLVPSVPALVDDADLHLATETGEVIRASRISGAYHMFMLPDNVETVTIASRTSRPSDVIGPFMDDRRELGVLVGEAKLFCAYKTVSLNVTETSLARKGWYESDALGRRWTNGAASLHIGSATQGEPRMLTLQILSQGPYLREVQQTVLRATA</sequence>
<accession>A0A4Y6VBX0</accession>
<gene>
    <name evidence="2" type="ORF">D5366_11430</name>
</gene>
<reference evidence="2 3" key="1">
    <citation type="submission" date="2018-09" db="EMBL/GenBank/DDBJ databases">
        <title>The complete genome sequence of Neokomagataea tanensis NBRC 106556(T).</title>
        <authorList>
            <person name="Chua K.-O."/>
            <person name="See-Too W.-S."/>
            <person name="Hong K.-W."/>
            <person name="Yin W.-F."/>
            <person name="Chan K.-G."/>
        </authorList>
    </citation>
    <scope>NUCLEOTIDE SEQUENCE [LARGE SCALE GENOMIC DNA]</scope>
    <source>
        <strain evidence="3">AH13 \ NBRC 106556</strain>
        <plasmid evidence="2 3">unnamed1</plasmid>
    </source>
</reference>
<dbReference type="OrthoDB" id="7284755at2"/>
<protein>
    <recommendedName>
        <fullName evidence="1">Hedgehog/Intein (Hint) domain-containing protein</fullName>
    </recommendedName>
</protein>
<evidence type="ECO:0000313" key="3">
    <source>
        <dbReference type="Proteomes" id="UP000317214"/>
    </source>
</evidence>
<name>A0A4Y6VBX0_9PROT</name>
<dbReference type="Proteomes" id="UP000317214">
    <property type="component" value="Plasmid unnamed1"/>
</dbReference>
<evidence type="ECO:0000259" key="1">
    <source>
        <dbReference type="Pfam" id="PF13403"/>
    </source>
</evidence>
<keyword evidence="2" id="KW-0614">Plasmid</keyword>
<proteinExistence type="predicted"/>
<geneLocation type="plasmid" evidence="2">
    <name>unnamed1</name>
</geneLocation>
<dbReference type="KEGG" id="ntn:D5366_11430"/>
<evidence type="ECO:0000313" key="2">
    <source>
        <dbReference type="EMBL" id="QDH26031.1"/>
    </source>
</evidence>
<dbReference type="SUPFAM" id="SSF51294">
    <property type="entry name" value="Hedgehog/intein (Hint) domain"/>
    <property type="match status" value="1"/>
</dbReference>
<dbReference type="Gene3D" id="2.160.20.20">
    <property type="match status" value="1"/>
</dbReference>
<feature type="domain" description="Hedgehog/Intein (Hint)" evidence="1">
    <location>
        <begin position="551"/>
        <end position="685"/>
    </location>
</feature>
<dbReference type="RefSeq" id="WP_141493975.1">
    <property type="nucleotide sequence ID" value="NZ_CP032486.1"/>
</dbReference>